<sequence length="260" mass="30480">RKIVKIAKYRMWREQKQRDDSFNSETIELTIPKIIKSNDSDEACANFFKAYYYNNMPYNKHKASFLAIVYDWVLGLSQRDISYGTGYGLTTVNRLLQQYNKGEGLDSDLLRTKTVYEFWIAHATGGQRDGRQSKPDTWYYNEDNEIYGCGECKLIDDVSSTLTFYLQALGNKRNKKIRTLEPAYNYCKNNNIQYFPFFLRNPKWANADLLIIVDINGDNKVTVSKALLKEYTQLKVIQEFNHLEFFTNQEYVINLLSCKT</sequence>
<proteinExistence type="predicted"/>
<dbReference type="AlphaFoldDB" id="X1I1N4"/>
<comment type="caution">
    <text evidence="1">The sequence shown here is derived from an EMBL/GenBank/DDBJ whole genome shotgun (WGS) entry which is preliminary data.</text>
</comment>
<dbReference type="EMBL" id="BARU01021388">
    <property type="protein sequence ID" value="GAH59964.1"/>
    <property type="molecule type" value="Genomic_DNA"/>
</dbReference>
<evidence type="ECO:0000313" key="1">
    <source>
        <dbReference type="EMBL" id="GAH59964.1"/>
    </source>
</evidence>
<reference evidence="1" key="1">
    <citation type="journal article" date="2014" name="Front. Microbiol.">
        <title>High frequency of phylogenetically diverse reductive dehalogenase-homologous genes in deep subseafloor sedimentary metagenomes.</title>
        <authorList>
            <person name="Kawai M."/>
            <person name="Futagami T."/>
            <person name="Toyoda A."/>
            <person name="Takaki Y."/>
            <person name="Nishi S."/>
            <person name="Hori S."/>
            <person name="Arai W."/>
            <person name="Tsubouchi T."/>
            <person name="Morono Y."/>
            <person name="Uchiyama I."/>
            <person name="Ito T."/>
            <person name="Fujiyama A."/>
            <person name="Inagaki F."/>
            <person name="Takami H."/>
        </authorList>
    </citation>
    <scope>NUCLEOTIDE SEQUENCE</scope>
    <source>
        <strain evidence="1">Expedition CK06-06</strain>
    </source>
</reference>
<gene>
    <name evidence="1" type="ORF">S03H2_35011</name>
</gene>
<protein>
    <submittedName>
        <fullName evidence="1">Uncharacterized protein</fullName>
    </submittedName>
</protein>
<feature type="non-terminal residue" evidence="1">
    <location>
        <position position="1"/>
    </location>
</feature>
<accession>X1I1N4</accession>
<name>X1I1N4_9ZZZZ</name>
<organism evidence="1">
    <name type="scientific">marine sediment metagenome</name>
    <dbReference type="NCBI Taxonomy" id="412755"/>
    <lineage>
        <taxon>unclassified sequences</taxon>
        <taxon>metagenomes</taxon>
        <taxon>ecological metagenomes</taxon>
    </lineage>
</organism>